<dbReference type="RefSeq" id="WP_246374884.1">
    <property type="nucleotide sequence ID" value="NZ_JACICC010000003.1"/>
</dbReference>
<name>A0A7W5Z390_9HYPH</name>
<keyword evidence="1" id="KW-1133">Transmembrane helix</keyword>
<dbReference type="Proteomes" id="UP000537592">
    <property type="component" value="Unassembled WGS sequence"/>
</dbReference>
<feature type="transmembrane region" description="Helical" evidence="1">
    <location>
        <begin position="24"/>
        <end position="49"/>
    </location>
</feature>
<dbReference type="EMBL" id="JACICC010000003">
    <property type="protein sequence ID" value="MBB3809318.1"/>
    <property type="molecule type" value="Genomic_DNA"/>
</dbReference>
<keyword evidence="3" id="KW-1185">Reference proteome</keyword>
<protein>
    <recommendedName>
        <fullName evidence="4">Signaling protein</fullName>
    </recommendedName>
</protein>
<sequence>MAKNTRADKPSAAVAAAPLGTRSLITVVSAIVLVAAEFFALALAAGWAIAGLLELGQLFEYIFMVAFGLLAAWATIRFARSAWRLEGEHRHS</sequence>
<evidence type="ECO:0000313" key="2">
    <source>
        <dbReference type="EMBL" id="MBB3809318.1"/>
    </source>
</evidence>
<feature type="transmembrane region" description="Helical" evidence="1">
    <location>
        <begin position="61"/>
        <end position="79"/>
    </location>
</feature>
<proteinExistence type="predicted"/>
<reference evidence="2 3" key="1">
    <citation type="submission" date="2020-08" db="EMBL/GenBank/DDBJ databases">
        <title>Genomic Encyclopedia of Type Strains, Phase IV (KMG-IV): sequencing the most valuable type-strain genomes for metagenomic binning, comparative biology and taxonomic classification.</title>
        <authorList>
            <person name="Goeker M."/>
        </authorList>
    </citation>
    <scope>NUCLEOTIDE SEQUENCE [LARGE SCALE GENOMIC DNA]</scope>
    <source>
        <strain evidence="2 3">DSM 28760</strain>
    </source>
</reference>
<evidence type="ECO:0000313" key="3">
    <source>
        <dbReference type="Proteomes" id="UP000537592"/>
    </source>
</evidence>
<dbReference type="AlphaFoldDB" id="A0A7W5Z390"/>
<gene>
    <name evidence="2" type="ORF">FHS81_001400</name>
</gene>
<evidence type="ECO:0008006" key="4">
    <source>
        <dbReference type="Google" id="ProtNLM"/>
    </source>
</evidence>
<evidence type="ECO:0000256" key="1">
    <source>
        <dbReference type="SAM" id="Phobius"/>
    </source>
</evidence>
<keyword evidence="1" id="KW-0812">Transmembrane</keyword>
<accession>A0A7W5Z390</accession>
<comment type="caution">
    <text evidence="2">The sequence shown here is derived from an EMBL/GenBank/DDBJ whole genome shotgun (WGS) entry which is preliminary data.</text>
</comment>
<organism evidence="2 3">
    <name type="scientific">Pseudochelatococcus contaminans</name>
    <dbReference type="NCBI Taxonomy" id="1538103"/>
    <lineage>
        <taxon>Bacteria</taxon>
        <taxon>Pseudomonadati</taxon>
        <taxon>Pseudomonadota</taxon>
        <taxon>Alphaproteobacteria</taxon>
        <taxon>Hyphomicrobiales</taxon>
        <taxon>Chelatococcaceae</taxon>
        <taxon>Pseudochelatococcus</taxon>
    </lineage>
</organism>
<keyword evidence="1" id="KW-0472">Membrane</keyword>